<comment type="caution">
    <text evidence="2">The sequence shown here is derived from an EMBL/GenBank/DDBJ whole genome shotgun (WGS) entry which is preliminary data.</text>
</comment>
<dbReference type="Pfam" id="PF12867">
    <property type="entry name" value="DinB_2"/>
    <property type="match status" value="1"/>
</dbReference>
<keyword evidence="3" id="KW-1185">Reference proteome</keyword>
<reference evidence="2 3" key="1">
    <citation type="journal article" date="2015" name="Int. J. Syst. Evol. Microbiol.">
        <title>Hyunsoonleella pacifica sp. nov., isolated from seawater of South Pacific Gyre.</title>
        <authorList>
            <person name="Gao X."/>
            <person name="Zhang Z."/>
            <person name="Dai X."/>
            <person name="Zhang X.H."/>
        </authorList>
    </citation>
    <scope>NUCLEOTIDE SEQUENCE [LARGE SCALE GENOMIC DNA]</scope>
    <source>
        <strain evidence="2 3">SW033</strain>
    </source>
</reference>
<feature type="domain" description="DinB-like" evidence="1">
    <location>
        <begin position="40"/>
        <end position="188"/>
    </location>
</feature>
<evidence type="ECO:0000313" key="3">
    <source>
        <dbReference type="Proteomes" id="UP000292372"/>
    </source>
</evidence>
<organism evidence="2 3">
    <name type="scientific">Hyunsoonleella pacifica</name>
    <dbReference type="NCBI Taxonomy" id="1080224"/>
    <lineage>
        <taxon>Bacteria</taxon>
        <taxon>Pseudomonadati</taxon>
        <taxon>Bacteroidota</taxon>
        <taxon>Flavobacteriia</taxon>
        <taxon>Flavobacteriales</taxon>
        <taxon>Flavobacteriaceae</taxon>
    </lineage>
</organism>
<dbReference type="Gene3D" id="1.20.120.450">
    <property type="entry name" value="dinb family like domain"/>
    <property type="match status" value="1"/>
</dbReference>
<dbReference type="InterPro" id="IPR034660">
    <property type="entry name" value="DinB/YfiT-like"/>
</dbReference>
<dbReference type="AlphaFoldDB" id="A0A4Q9FSK9"/>
<sequence length="208" mass="23736">MKRRQLLGIIGLSPLAFISSRMPVSNAKLVDILIKRWKTSKTYTLEVFNTMPEESLEYSPTDAQMSFAQHFMHIGFTNNAFIGVLVDSKTYPDFAAMSKAAFFLERPDSVSVFYPDMFVNRDPKMIKTVVAEYLLNTFDYVISNLSNLNDDILSEGVEKEKPWFLGGHTNIDLILRAENHTAHHRAQAISYLRFKGIKPPAYSKFNTL</sequence>
<dbReference type="RefSeq" id="WP_130935508.1">
    <property type="nucleotide sequence ID" value="NZ_BMEE01000001.1"/>
</dbReference>
<evidence type="ECO:0000313" key="2">
    <source>
        <dbReference type="EMBL" id="TBN18993.1"/>
    </source>
</evidence>
<dbReference type="Proteomes" id="UP000292372">
    <property type="component" value="Unassembled WGS sequence"/>
</dbReference>
<proteinExistence type="predicted"/>
<dbReference type="EMBL" id="SIRS01000001">
    <property type="protein sequence ID" value="TBN18993.1"/>
    <property type="molecule type" value="Genomic_DNA"/>
</dbReference>
<dbReference type="OrthoDB" id="119432at2"/>
<protein>
    <submittedName>
        <fullName evidence="2">DinB family protein</fullName>
    </submittedName>
</protein>
<gene>
    <name evidence="2" type="ORF">EYD46_02710</name>
</gene>
<accession>A0A4Q9FSK9</accession>
<evidence type="ECO:0000259" key="1">
    <source>
        <dbReference type="Pfam" id="PF12867"/>
    </source>
</evidence>
<dbReference type="SUPFAM" id="SSF109854">
    <property type="entry name" value="DinB/YfiT-like putative metalloenzymes"/>
    <property type="match status" value="1"/>
</dbReference>
<dbReference type="InterPro" id="IPR024775">
    <property type="entry name" value="DinB-like"/>
</dbReference>
<name>A0A4Q9FSK9_9FLAO</name>